<evidence type="ECO:0000256" key="4">
    <source>
        <dbReference type="ARBA" id="ARBA00022801"/>
    </source>
</evidence>
<sequence>MKEGDKVMNGQEYKNFNVLGMNRLRESFFIEEDQIKLASGRPAIQSLSGKWHFFYSQYPETGHDTFYQVDYDTSAWDEMQVPAHWQLNGYGEAHYTNVAYPFAVRPPVIPSENPTGLYKRTFYYDSVADEVVHLRFEGVDSAFYVWVNGSLSDTVRGVGRLLVLM</sequence>
<dbReference type="GO" id="GO:0009341">
    <property type="term" value="C:beta-galactosidase complex"/>
    <property type="evidence" value="ECO:0007669"/>
    <property type="project" value="TreeGrafter"/>
</dbReference>
<comment type="similarity">
    <text evidence="2">Belongs to the glycosyl hydrolase 2 family.</text>
</comment>
<evidence type="ECO:0000256" key="3">
    <source>
        <dbReference type="ARBA" id="ARBA00012756"/>
    </source>
</evidence>
<feature type="domain" description="Glycosyl hydrolases family 2 sugar binding" evidence="6">
    <location>
        <begin position="44"/>
        <end position="150"/>
    </location>
</feature>
<dbReference type="GO" id="GO:0005990">
    <property type="term" value="P:lactose catabolic process"/>
    <property type="evidence" value="ECO:0007669"/>
    <property type="project" value="TreeGrafter"/>
</dbReference>
<dbReference type="Gene3D" id="2.60.120.260">
    <property type="entry name" value="Galactose-binding domain-like"/>
    <property type="match status" value="1"/>
</dbReference>
<dbReference type="EC" id="3.2.1.23" evidence="3"/>
<dbReference type="Pfam" id="PF02837">
    <property type="entry name" value="Glyco_hydro_2_N"/>
    <property type="match status" value="1"/>
</dbReference>
<keyword evidence="5" id="KW-0326">Glycosidase</keyword>
<evidence type="ECO:0000256" key="5">
    <source>
        <dbReference type="ARBA" id="ARBA00023295"/>
    </source>
</evidence>
<dbReference type="PANTHER" id="PTHR46323:SF2">
    <property type="entry name" value="BETA-GALACTOSIDASE"/>
    <property type="match status" value="1"/>
</dbReference>
<dbReference type="InterPro" id="IPR006104">
    <property type="entry name" value="Glyco_hydro_2_N"/>
</dbReference>
<dbReference type="GO" id="GO:0004565">
    <property type="term" value="F:beta-galactosidase activity"/>
    <property type="evidence" value="ECO:0007669"/>
    <property type="project" value="UniProtKB-EC"/>
</dbReference>
<evidence type="ECO:0000256" key="1">
    <source>
        <dbReference type="ARBA" id="ARBA00001412"/>
    </source>
</evidence>
<proteinExistence type="inferred from homology"/>
<protein>
    <recommendedName>
        <fullName evidence="3">beta-galactosidase</fullName>
        <ecNumber evidence="3">3.2.1.23</ecNumber>
    </recommendedName>
</protein>
<dbReference type="SUPFAM" id="SSF49785">
    <property type="entry name" value="Galactose-binding domain-like"/>
    <property type="match status" value="1"/>
</dbReference>
<gene>
    <name evidence="7" type="ORF">VUQ09_01455</name>
</gene>
<dbReference type="InterPro" id="IPR050347">
    <property type="entry name" value="Bact_Beta-galactosidase"/>
</dbReference>
<name>A0AB74TNF6_9LACT</name>
<evidence type="ECO:0000256" key="2">
    <source>
        <dbReference type="ARBA" id="ARBA00007401"/>
    </source>
</evidence>
<organism evidence="7">
    <name type="scientific">Dolosigranulum savutiense</name>
    <dbReference type="NCBI Taxonomy" id="3110288"/>
    <lineage>
        <taxon>Bacteria</taxon>
        <taxon>Bacillati</taxon>
        <taxon>Bacillota</taxon>
        <taxon>Bacilli</taxon>
        <taxon>Lactobacillales</taxon>
        <taxon>Carnobacteriaceae</taxon>
        <taxon>Dolosigranulum</taxon>
    </lineage>
</organism>
<reference evidence="7" key="1">
    <citation type="submission" date="2023-12" db="EMBL/GenBank/DDBJ databases">
        <title>Dolosigranulum savutii sp. nov. isolated from human upper respiratory samples collected in Botswana.</title>
        <authorList>
            <person name="Kelly M.S."/>
        </authorList>
    </citation>
    <scope>NUCLEOTIDE SEQUENCE</scope>
    <source>
        <strain evidence="7">MSK312</strain>
    </source>
</reference>
<evidence type="ECO:0000259" key="6">
    <source>
        <dbReference type="Pfam" id="PF02837"/>
    </source>
</evidence>
<evidence type="ECO:0000313" key="7">
    <source>
        <dbReference type="EMBL" id="XBC48089.1"/>
    </source>
</evidence>
<comment type="catalytic activity">
    <reaction evidence="1">
        <text>Hydrolysis of terminal non-reducing beta-D-galactose residues in beta-D-galactosides.</text>
        <dbReference type="EC" id="3.2.1.23"/>
    </reaction>
</comment>
<dbReference type="AlphaFoldDB" id="A0AB74TNF6"/>
<dbReference type="EMBL" id="CP142434">
    <property type="protein sequence ID" value="XBC48089.1"/>
    <property type="molecule type" value="Genomic_DNA"/>
</dbReference>
<accession>A0AB74TNF6</accession>
<keyword evidence="4" id="KW-0378">Hydrolase</keyword>
<dbReference type="PANTHER" id="PTHR46323">
    <property type="entry name" value="BETA-GALACTOSIDASE"/>
    <property type="match status" value="1"/>
</dbReference>
<dbReference type="InterPro" id="IPR008979">
    <property type="entry name" value="Galactose-bd-like_sf"/>
</dbReference>